<name>A0A4Y3RIT3_9ACTN</name>
<evidence type="ECO:0000313" key="3">
    <source>
        <dbReference type="Proteomes" id="UP000315226"/>
    </source>
</evidence>
<feature type="region of interest" description="Disordered" evidence="1">
    <location>
        <begin position="34"/>
        <end position="60"/>
    </location>
</feature>
<reference evidence="2 3" key="1">
    <citation type="submission" date="2019-06" db="EMBL/GenBank/DDBJ databases">
        <title>Whole genome shotgun sequence of Streptomyces gardneri NBRC 12865.</title>
        <authorList>
            <person name="Hosoyama A."/>
            <person name="Uohara A."/>
            <person name="Ohji S."/>
            <person name="Ichikawa N."/>
        </authorList>
    </citation>
    <scope>NUCLEOTIDE SEQUENCE [LARGE SCALE GENOMIC DNA]</scope>
    <source>
        <strain evidence="2 3">NBRC 12865</strain>
    </source>
</reference>
<sequence>MHGVPFLSPDHRKQGVSHTVTLTEISVNNLAGTVRSRLPRAPQAERRASVGDAPAARSAG</sequence>
<dbReference type="AlphaFoldDB" id="A0A4Y3RIT3"/>
<comment type="caution">
    <text evidence="2">The sequence shown here is derived from an EMBL/GenBank/DDBJ whole genome shotgun (WGS) entry which is preliminary data.</text>
</comment>
<accession>A0A4Y3RIT3</accession>
<keyword evidence="3" id="KW-1185">Reference proteome</keyword>
<protein>
    <submittedName>
        <fullName evidence="2">Uncharacterized protein</fullName>
    </submittedName>
</protein>
<organism evidence="2 3">
    <name type="scientific">Streptomyces gardneri</name>
    <dbReference type="NCBI Taxonomy" id="66892"/>
    <lineage>
        <taxon>Bacteria</taxon>
        <taxon>Bacillati</taxon>
        <taxon>Actinomycetota</taxon>
        <taxon>Actinomycetes</taxon>
        <taxon>Kitasatosporales</taxon>
        <taxon>Streptomycetaceae</taxon>
        <taxon>Streptomyces</taxon>
    </lineage>
</organism>
<evidence type="ECO:0000256" key="1">
    <source>
        <dbReference type="SAM" id="MobiDB-lite"/>
    </source>
</evidence>
<gene>
    <name evidence="2" type="ORF">SGA01_31970</name>
</gene>
<proteinExistence type="predicted"/>
<dbReference type="EMBL" id="BJMN01000019">
    <property type="protein sequence ID" value="GEB57592.1"/>
    <property type="molecule type" value="Genomic_DNA"/>
</dbReference>
<evidence type="ECO:0000313" key="2">
    <source>
        <dbReference type="EMBL" id="GEB57592.1"/>
    </source>
</evidence>
<dbReference type="Proteomes" id="UP000315226">
    <property type="component" value="Unassembled WGS sequence"/>
</dbReference>